<dbReference type="InterPro" id="IPR041577">
    <property type="entry name" value="RT_RNaseH_2"/>
</dbReference>
<dbReference type="PANTHER" id="PTHR37984">
    <property type="entry name" value="PROTEIN CBG26694"/>
    <property type="match status" value="1"/>
</dbReference>
<dbReference type="InterPro" id="IPR036397">
    <property type="entry name" value="RNaseH_sf"/>
</dbReference>
<keyword evidence="4" id="KW-1185">Reference proteome</keyword>
<protein>
    <recommendedName>
        <fullName evidence="2">Reverse transcriptase/retrotransposon-derived protein RNase H-like domain-containing protein</fullName>
    </recommendedName>
</protein>
<dbReference type="Gene3D" id="3.30.420.10">
    <property type="entry name" value="Ribonuclease H-like superfamily/Ribonuclease H"/>
    <property type="match status" value="1"/>
</dbReference>
<evidence type="ECO:0000313" key="3">
    <source>
        <dbReference type="EMBL" id="KAL1255525.1"/>
    </source>
</evidence>
<dbReference type="PANTHER" id="PTHR37984:SF5">
    <property type="entry name" value="PROTEIN NYNRIN-LIKE"/>
    <property type="match status" value="1"/>
</dbReference>
<organism evidence="3 4">
    <name type="scientific">Cirrhinus molitorella</name>
    <name type="common">mud carp</name>
    <dbReference type="NCBI Taxonomy" id="172907"/>
    <lineage>
        <taxon>Eukaryota</taxon>
        <taxon>Metazoa</taxon>
        <taxon>Chordata</taxon>
        <taxon>Craniata</taxon>
        <taxon>Vertebrata</taxon>
        <taxon>Euteleostomi</taxon>
        <taxon>Actinopterygii</taxon>
        <taxon>Neopterygii</taxon>
        <taxon>Teleostei</taxon>
        <taxon>Ostariophysi</taxon>
        <taxon>Cypriniformes</taxon>
        <taxon>Cyprinidae</taxon>
        <taxon>Labeoninae</taxon>
        <taxon>Labeonini</taxon>
        <taxon>Cirrhinus</taxon>
    </lineage>
</organism>
<dbReference type="Gene3D" id="3.10.10.10">
    <property type="entry name" value="HIV Type 1 Reverse Transcriptase, subunit A, domain 1"/>
    <property type="match status" value="1"/>
</dbReference>
<dbReference type="Proteomes" id="UP001558613">
    <property type="component" value="Unassembled WGS sequence"/>
</dbReference>
<dbReference type="InterPro" id="IPR043128">
    <property type="entry name" value="Rev_trsase/Diguanyl_cyclase"/>
</dbReference>
<dbReference type="SUPFAM" id="SSF56672">
    <property type="entry name" value="DNA/RNA polymerases"/>
    <property type="match status" value="1"/>
</dbReference>
<proteinExistence type="predicted"/>
<evidence type="ECO:0000259" key="2">
    <source>
        <dbReference type="Pfam" id="PF17919"/>
    </source>
</evidence>
<evidence type="ECO:0000256" key="1">
    <source>
        <dbReference type="ARBA" id="ARBA00023268"/>
    </source>
</evidence>
<feature type="domain" description="Reverse transcriptase/retrotransposon-derived protein RNase H-like" evidence="2">
    <location>
        <begin position="524"/>
        <end position="576"/>
    </location>
</feature>
<dbReference type="EMBL" id="JAYMGO010000019">
    <property type="protein sequence ID" value="KAL1255525.1"/>
    <property type="molecule type" value="Genomic_DNA"/>
</dbReference>
<sequence>MDSYFGAFERIDVALRWLKETWSLLIQCKLTGKAQEVCSALSVEDCLDYDKLKSALLKGYELVPKAYRQKFRSHVKIASQTYVEYAREKSILFDKWCHYSSVAELEKLRNDWDEGLPLLLFAVRESVQESLGFSPAELAFGHTVRGPLKMLQESWVSDQKLKCNLLDYVSSFRERLHNACKLVGTVLERSQSKMKQRFGRNAVFRSFSEGDKVLVLLPVQGAAFQARFSGPYIMVIQTTLFNLKTCLCHVNMLKLYVSREEDSESKSSMIAPVVSAVTTSGGGPDEDGLNLQSPLASSGRLNNSKILENLNLHLLHLSGDQRAGMVELIDSFLCLFSDVPSRTHVLEHDIDVCDHPPIKQSAYRLNLSKRKVMEEKVKYMVENGLAVPSASAWSSPCLLVPKSDGTQRFCTDYRKVNAVTKPDLFPLPLMEDCIDKDASLTLNLVKCEFGKATVTYLGKQVGQGQIRPVTLKVHAILDFAVPRTKRELRRFLGMFGYYRGFCRNFSDVVLPLTNLLHALQDFKWTDECQPAFETVKTPLCSAPVLTAPRYSCSFKLDVDASATGAGAVLLQDDKDGCVTLQFLRAIGRSIKAGSFKNAGCKQPASSLLVRT</sequence>
<accession>A0ABR3LSV5</accession>
<evidence type="ECO:0000313" key="4">
    <source>
        <dbReference type="Proteomes" id="UP001558613"/>
    </source>
</evidence>
<dbReference type="Pfam" id="PF17919">
    <property type="entry name" value="RT_RNaseH_2"/>
    <property type="match status" value="1"/>
</dbReference>
<dbReference type="Gene3D" id="3.30.70.270">
    <property type="match status" value="1"/>
</dbReference>
<keyword evidence="1" id="KW-0511">Multifunctional enzyme</keyword>
<gene>
    <name evidence="3" type="ORF">QQF64_013586</name>
</gene>
<dbReference type="InterPro" id="IPR050951">
    <property type="entry name" value="Retrovirus_Pol_polyprotein"/>
</dbReference>
<name>A0ABR3LSV5_9TELE</name>
<comment type="caution">
    <text evidence="3">The sequence shown here is derived from an EMBL/GenBank/DDBJ whole genome shotgun (WGS) entry which is preliminary data.</text>
</comment>
<reference evidence="3 4" key="1">
    <citation type="submission" date="2023-09" db="EMBL/GenBank/DDBJ databases">
        <authorList>
            <person name="Wang M."/>
        </authorList>
    </citation>
    <scope>NUCLEOTIDE SEQUENCE [LARGE SCALE GENOMIC DNA]</scope>
    <source>
        <strain evidence="3">GT-2023</strain>
        <tissue evidence="3">Liver</tissue>
    </source>
</reference>
<dbReference type="InterPro" id="IPR043502">
    <property type="entry name" value="DNA/RNA_pol_sf"/>
</dbReference>